<dbReference type="EMBL" id="CVRI01000038">
    <property type="protein sequence ID" value="CRK93854.1"/>
    <property type="molecule type" value="Genomic_DNA"/>
</dbReference>
<organism evidence="1 2">
    <name type="scientific">Clunio marinus</name>
    <dbReference type="NCBI Taxonomy" id="568069"/>
    <lineage>
        <taxon>Eukaryota</taxon>
        <taxon>Metazoa</taxon>
        <taxon>Ecdysozoa</taxon>
        <taxon>Arthropoda</taxon>
        <taxon>Hexapoda</taxon>
        <taxon>Insecta</taxon>
        <taxon>Pterygota</taxon>
        <taxon>Neoptera</taxon>
        <taxon>Endopterygota</taxon>
        <taxon>Diptera</taxon>
        <taxon>Nematocera</taxon>
        <taxon>Chironomoidea</taxon>
        <taxon>Chironomidae</taxon>
        <taxon>Clunio</taxon>
    </lineage>
</organism>
<sequence length="102" mass="11843">MKMRIEFRGTVAKIKNPNMQEVTACCQNNEVQTVDCIHLASMLISLNVFWRCLEKTSFNNEAVPCEKRHKTQTKCKQAKQNSEILLEKLMKDAPGTWNVIEW</sequence>
<reference evidence="1 2" key="1">
    <citation type="submission" date="2015-04" db="EMBL/GenBank/DDBJ databases">
        <authorList>
            <person name="Syromyatnikov M.Y."/>
            <person name="Popov V.N."/>
        </authorList>
    </citation>
    <scope>NUCLEOTIDE SEQUENCE [LARGE SCALE GENOMIC DNA]</scope>
</reference>
<gene>
    <name evidence="1" type="ORF">CLUMA_CG007381</name>
</gene>
<evidence type="ECO:0000313" key="1">
    <source>
        <dbReference type="EMBL" id="CRK93854.1"/>
    </source>
</evidence>
<accession>A0A1J1I4N7</accession>
<dbReference type="Proteomes" id="UP000183832">
    <property type="component" value="Unassembled WGS sequence"/>
</dbReference>
<protein>
    <submittedName>
        <fullName evidence="1">CLUMA_CG007381, isoform A</fullName>
    </submittedName>
</protein>
<dbReference type="AlphaFoldDB" id="A0A1J1I4N7"/>
<proteinExistence type="predicted"/>
<evidence type="ECO:0000313" key="2">
    <source>
        <dbReference type="Proteomes" id="UP000183832"/>
    </source>
</evidence>
<name>A0A1J1I4N7_9DIPT</name>
<keyword evidence="2" id="KW-1185">Reference proteome</keyword>